<feature type="compositionally biased region" description="Low complexity" evidence="2">
    <location>
        <begin position="1065"/>
        <end position="1076"/>
    </location>
</feature>
<accession>A0ABM4DJ78</accession>
<feature type="compositionally biased region" description="Polar residues" evidence="2">
    <location>
        <begin position="837"/>
        <end position="851"/>
    </location>
</feature>
<feature type="region of interest" description="Disordered" evidence="2">
    <location>
        <begin position="1187"/>
        <end position="1213"/>
    </location>
</feature>
<evidence type="ECO:0000313" key="3">
    <source>
        <dbReference type="Proteomes" id="UP001652625"/>
    </source>
</evidence>
<feature type="compositionally biased region" description="Basic and acidic residues" evidence="2">
    <location>
        <begin position="1530"/>
        <end position="1544"/>
    </location>
</feature>
<organism evidence="3 4">
    <name type="scientific">Hydra vulgaris</name>
    <name type="common">Hydra</name>
    <name type="synonym">Hydra attenuata</name>
    <dbReference type="NCBI Taxonomy" id="6087"/>
    <lineage>
        <taxon>Eukaryota</taxon>
        <taxon>Metazoa</taxon>
        <taxon>Cnidaria</taxon>
        <taxon>Hydrozoa</taxon>
        <taxon>Hydroidolina</taxon>
        <taxon>Anthoathecata</taxon>
        <taxon>Aplanulata</taxon>
        <taxon>Hydridae</taxon>
        <taxon>Hydra</taxon>
    </lineage>
</organism>
<feature type="compositionally biased region" description="Low complexity" evidence="2">
    <location>
        <begin position="1744"/>
        <end position="1759"/>
    </location>
</feature>
<keyword evidence="1" id="KW-0175">Coiled coil</keyword>
<feature type="compositionally biased region" description="Basic and acidic residues" evidence="2">
    <location>
        <begin position="910"/>
        <end position="948"/>
    </location>
</feature>
<dbReference type="PANTHER" id="PTHR14740">
    <property type="entry name" value="CASPASE ACTIVITY AND APOPTOSIS INHIBITOR 1"/>
    <property type="match status" value="1"/>
</dbReference>
<feature type="region of interest" description="Disordered" evidence="2">
    <location>
        <begin position="960"/>
        <end position="1114"/>
    </location>
</feature>
<feature type="compositionally biased region" description="Polar residues" evidence="2">
    <location>
        <begin position="1876"/>
        <end position="1886"/>
    </location>
</feature>
<sequence length="2112" mass="242597">MQSRDEFSQSPYLESSFHSKKSKKSKKRKHERRETERESGEYHKHKSKHKKNRRSSSSKHARRGSRRSSTGSDHLQTNPEHLHPLLLRQNANFNAGIYPTYNSQDQMILRSPSVLWPVSSMTAGPAVAAYADYSAYLQNNTSSPISLAALHDAQIGLGSPQTIGTRVVATPVTLSSTLGMGIPRALSGSYLLGESDISYGIQSGANSLHLNTQHCAQTASNIWQMRQVTSILQENQTKQITKIEILNNDSFVPKSTANDTGICQISPAGVPPQEKAVKEEPNSKIKVEQKSKDKVIIKENSVVASSASETKLSLPSHSSPSIATISLDKNLKETSTSFVPQQHVLNNSRPQNQSSVTSQPPPNFDPVKPLPSFSMQHPANNFEMQHPPLNFDPKHPHNFELQKLPFNPMQQFDSQRIPHNFDIRHPPPRFDLMQTPPNFDSRFPPPHFNQRCPSQNFDPYLPPNRFDQPPILPNFSMQNPPNFDPRLPPPKFVPCGPPPNIAPRSNFNPRQVIQQPPIWPSSNFDSHRPPLVGRPPGIINQDSAYRHPRFQPPGNRFNMLRNPMSPTPNRFNNQNSVDFFPPTSVFQGNPPSRPNEHFDVQMQNFNQNNFNAYGDKVKQYNDQKPYENYSDLRDEKKDFSQNEQFESLRYSSLGHDHEKYSIGHSSNLVQNNMRQNEFEKYPSDSRERFFSGNDVQRYDSSRYNADSDLRYSGYNESKDSTFRSGFLQGNTNNKDKENSFESNHYDDRSHNTHPLSNKDIEATDYSLIVKALRTLSSSNTPVNEQSPVAYSGDGFEPVSPARSDPKEKKSKKKKHKKEKKKDLKKKLQEKLAELATLNEQSDNLADNIQSKSDQEGEKKDDGKNSSLSIQFSAKPSKMNIKLHSPIVKGNVFQKYKNQMLKSESPIFPTKHIEHGDRKYRKVAESGKEENLDDTQKSEDANDPQTKEDLLKMLGINTAIKEKRETFSGSEDGEVLSDDEVEERLKIKEKQAKQEEDSCVQIPLLEPSSTVDVPSNIFKKEKKDNGEQSSDGELSTDGELSSDDDGSDDSLDEFGRSKKLRFLSGDNNGYSSASESSENSDDERARWGQPESQSSVALESFTRSKSRSVSVSPVPSAVILENSSGDLEKLPVIETQLEEVVPLKTKEEIEKEKVLLEELELEKKREAAEKERLRLEVSQLESKIDKNLIARGRQREDKSESSATDISDEENEIEIKDSNVGLPILESSSELLRLKLEEKIKEKELEVIKVKEVKCKIEKKVDMFADSGEEDQEKDEIVAESNEQPMEVDLKDGDVQSAVNPVTVSDNNSSITTVMQDEKSKEWNDKDDEFERTLKSLQEIRNTMETMTKEELENALKLHSLDTIKIEADDGRKTPLHLRDIEIQIKSLTEYVGNHRLLFKQLFRNINKKEFKHMLPKSLLKYDIKMVRNWCFDEIEIISKKRLRAILLQQYLASSSSESEDETEDIKKTETDKNKEVVVEDKEIVIEDKELKKVEKKKKKKNKKLKKHKKLEDKLEETQEKEDTCSLNKTENQDESKNLNKKEVEDATETSVCGKVDKESESDELKNIKSQEVIEKEKIVCDQTIAKTNENETEAKEQIVKVIDEKCQADATPSETESEDAESSSSDNDNESEESKEEEKSNSSASESSVKSSEDESEEKGSSDEKTKKKESSADENDSSDEESSSENEEELHKKNRNQKQQKKHLKNERKEKNIKQKKESSSSSEAESSSDSDKKVHRSEKNSSLKSKPSSKNNENISITDQKRNQIRERYLLEKERRLREKDRRIRELMKRKRRREKEESEEESEEEDDDEEEEEEEEKQDRKQRNEKSKQEEKERRKRNTRDTDNRSKKQQDSSDLNSSSNSSDGEGNEDETSYRNQMKTPSGRQTDEKRRHYAKYIAHKRKQQQQEMEKIDLRRKLTENAQQQARDLTIHEKELIFQREAEKPEGYDERKRRREMECGKGHSNWVRRSGDDDLRRRTSQQDLSRHSISGHVHIPKYEQQSHDKNRSISHDKMDRKRLQDTSRSRGHDSNESLTRDKSRDSLNKRTVLRSDSRDANKRRKERGSSSEKSEVKPASDLRELEFRARALQSLLDKTEKSNRAKDSRSRRSER</sequence>
<feature type="compositionally biased region" description="Basic and acidic residues" evidence="2">
    <location>
        <begin position="1658"/>
        <end position="1672"/>
    </location>
</feature>
<feature type="compositionally biased region" description="Basic and acidic residues" evidence="2">
    <location>
        <begin position="852"/>
        <end position="863"/>
    </location>
</feature>
<feature type="compositionally biased region" description="Basic residues" evidence="2">
    <location>
        <begin position="1893"/>
        <end position="1905"/>
    </location>
</feature>
<feature type="compositionally biased region" description="Acidic residues" evidence="2">
    <location>
        <begin position="970"/>
        <end position="981"/>
    </location>
</feature>
<dbReference type="RefSeq" id="XP_065674564.1">
    <property type="nucleotide sequence ID" value="XM_065818492.1"/>
</dbReference>
<proteinExistence type="predicted"/>
<feature type="compositionally biased region" description="Polar residues" evidence="2">
    <location>
        <begin position="342"/>
        <end position="358"/>
    </location>
</feature>
<feature type="compositionally biased region" description="Basic residues" evidence="2">
    <location>
        <begin position="1693"/>
        <end position="1707"/>
    </location>
</feature>
<reference evidence="4" key="1">
    <citation type="submission" date="2025-08" db="UniProtKB">
        <authorList>
            <consortium name="RefSeq"/>
        </authorList>
    </citation>
    <scope>IDENTIFICATION</scope>
</reference>
<feature type="compositionally biased region" description="Acidic residues" evidence="2">
    <location>
        <begin position="1673"/>
        <end position="1689"/>
    </location>
</feature>
<feature type="compositionally biased region" description="Basic and acidic residues" evidence="2">
    <location>
        <begin position="1761"/>
        <end position="1789"/>
    </location>
</feature>
<feature type="compositionally biased region" description="Polar residues" evidence="2">
    <location>
        <begin position="778"/>
        <end position="788"/>
    </location>
</feature>
<feature type="region of interest" description="Disordered" evidence="2">
    <location>
        <begin position="1514"/>
        <end position="1578"/>
    </location>
</feature>
<feature type="compositionally biased region" description="Acidic residues" evidence="2">
    <location>
        <begin position="1800"/>
        <end position="1819"/>
    </location>
</feature>
<evidence type="ECO:0000313" key="4">
    <source>
        <dbReference type="RefSeq" id="XP_065674564.1"/>
    </source>
</evidence>
<evidence type="ECO:0000256" key="1">
    <source>
        <dbReference type="SAM" id="Coils"/>
    </source>
</evidence>
<feature type="compositionally biased region" description="Basic and acidic residues" evidence="2">
    <location>
        <begin position="2094"/>
        <end position="2112"/>
    </location>
</feature>
<feature type="compositionally biased region" description="Basic and acidic residues" evidence="2">
    <location>
        <begin position="1930"/>
        <end position="1962"/>
    </location>
</feature>
<dbReference type="GeneID" id="100208403"/>
<feature type="region of interest" description="Disordered" evidence="2">
    <location>
        <begin position="778"/>
        <end position="879"/>
    </location>
</feature>
<dbReference type="InterPro" id="IPR038991">
    <property type="entry name" value="CAAP1"/>
</dbReference>
<feature type="compositionally biased region" description="Basic and acidic residues" evidence="2">
    <location>
        <begin position="1997"/>
        <end position="2057"/>
    </location>
</feature>
<feature type="compositionally biased region" description="Basic and acidic residues" evidence="2">
    <location>
        <begin position="1554"/>
        <end position="1578"/>
    </location>
</feature>
<feature type="compositionally biased region" description="Basic and acidic residues" evidence="2">
    <location>
        <begin position="733"/>
        <end position="758"/>
    </location>
</feature>
<feature type="compositionally biased region" description="Basic and acidic residues" evidence="2">
    <location>
        <begin position="1731"/>
        <end position="1743"/>
    </location>
</feature>
<dbReference type="PANTHER" id="PTHR14740:SF3">
    <property type="entry name" value="CASPASE ACTIVITY AND APOPTOSIS INHIBITOR 1"/>
    <property type="match status" value="1"/>
</dbReference>
<feature type="compositionally biased region" description="Basic and acidic residues" evidence="2">
    <location>
        <begin position="1708"/>
        <end position="1720"/>
    </location>
</feature>
<feature type="region of interest" description="Disordered" evidence="2">
    <location>
        <begin position="720"/>
        <end position="758"/>
    </location>
</feature>
<feature type="compositionally biased region" description="Basic residues" evidence="2">
    <location>
        <begin position="18"/>
        <end position="31"/>
    </location>
</feature>
<feature type="region of interest" description="Disordered" evidence="2">
    <location>
        <begin position="1"/>
        <end position="78"/>
    </location>
</feature>
<feature type="compositionally biased region" description="Basic and acidic residues" evidence="2">
    <location>
        <begin position="275"/>
        <end position="291"/>
    </location>
</feature>
<protein>
    <submittedName>
        <fullName evidence="4">Trichohyalin isoform X1</fullName>
    </submittedName>
</protein>
<feature type="compositionally biased region" description="Basic and acidic residues" evidence="2">
    <location>
        <begin position="32"/>
        <end position="42"/>
    </location>
</feature>
<feature type="compositionally biased region" description="Basic and acidic residues" evidence="2">
    <location>
        <begin position="1187"/>
        <end position="1199"/>
    </location>
</feature>
<feature type="compositionally biased region" description="Polar residues" evidence="2">
    <location>
        <begin position="864"/>
        <end position="873"/>
    </location>
</feature>
<feature type="region of interest" description="Disordered" evidence="2">
    <location>
        <begin position="1603"/>
        <end position="2112"/>
    </location>
</feature>
<feature type="compositionally biased region" description="Acidic residues" evidence="2">
    <location>
        <begin position="1033"/>
        <end position="1051"/>
    </location>
</feature>
<feature type="region of interest" description="Disordered" evidence="2">
    <location>
        <begin position="906"/>
        <end position="948"/>
    </location>
</feature>
<feature type="compositionally biased region" description="Acidic residues" evidence="2">
    <location>
        <begin position="1615"/>
        <end position="1635"/>
    </location>
</feature>
<feature type="region of interest" description="Disordered" evidence="2">
    <location>
        <begin position="342"/>
        <end position="364"/>
    </location>
</feature>
<evidence type="ECO:0000256" key="2">
    <source>
        <dbReference type="SAM" id="MobiDB-lite"/>
    </source>
</evidence>
<name>A0ABM4DJ78_HYDVU</name>
<feature type="compositionally biased region" description="Basic residues" evidence="2">
    <location>
        <begin position="808"/>
        <end position="824"/>
    </location>
</feature>
<feature type="compositionally biased region" description="Basic and acidic residues" evidence="2">
    <location>
        <begin position="1909"/>
        <end position="1920"/>
    </location>
</feature>
<feature type="compositionally biased region" description="Basic and acidic residues" evidence="2">
    <location>
        <begin position="982"/>
        <end position="995"/>
    </location>
</feature>
<feature type="compositionally biased region" description="Basic residues" evidence="2">
    <location>
        <begin position="43"/>
        <end position="66"/>
    </location>
</feature>
<feature type="coiled-coil region" evidence="1">
    <location>
        <begin position="1145"/>
        <end position="1182"/>
    </location>
</feature>
<feature type="compositionally biased region" description="Basic and acidic residues" evidence="2">
    <location>
        <begin position="1514"/>
        <end position="1523"/>
    </location>
</feature>
<feature type="compositionally biased region" description="Low complexity" evidence="2">
    <location>
        <begin position="1641"/>
        <end position="1650"/>
    </location>
</feature>
<keyword evidence="3" id="KW-1185">Reference proteome</keyword>
<feature type="compositionally biased region" description="Basic and acidic residues" evidence="2">
    <location>
        <begin position="1820"/>
        <end position="1854"/>
    </location>
</feature>
<dbReference type="Proteomes" id="UP001652625">
    <property type="component" value="Chromosome 14"/>
</dbReference>
<feature type="region of interest" description="Disordered" evidence="2">
    <location>
        <begin position="268"/>
        <end position="291"/>
    </location>
</feature>
<feature type="compositionally biased region" description="Low complexity" evidence="2">
    <location>
        <begin position="1855"/>
        <end position="1867"/>
    </location>
</feature>
<dbReference type="Pfam" id="PF15335">
    <property type="entry name" value="CAAP1"/>
    <property type="match status" value="1"/>
</dbReference>
<gene>
    <name evidence="4" type="primary">LOC100208403</name>
</gene>
<feature type="compositionally biased region" description="Basic and acidic residues" evidence="2">
    <location>
        <begin position="2064"/>
        <end position="2086"/>
    </location>
</feature>